<gene>
    <name evidence="2" type="ORF">CUU66_09740</name>
</gene>
<keyword evidence="1" id="KW-1133">Transmembrane helix</keyword>
<evidence type="ECO:0000256" key="1">
    <source>
        <dbReference type="SAM" id="Phobius"/>
    </source>
</evidence>
<proteinExistence type="predicted"/>
<keyword evidence="1" id="KW-0812">Transmembrane</keyword>
<keyword evidence="3" id="KW-1185">Reference proteome</keyword>
<feature type="transmembrane region" description="Helical" evidence="1">
    <location>
        <begin position="50"/>
        <end position="71"/>
    </location>
</feature>
<dbReference type="EMBL" id="PGUY01000029">
    <property type="protein sequence ID" value="PLT30024.1"/>
    <property type="molecule type" value="Genomic_DNA"/>
</dbReference>
<feature type="transmembrane region" description="Helical" evidence="1">
    <location>
        <begin position="6"/>
        <end position="29"/>
    </location>
</feature>
<keyword evidence="1" id="KW-0472">Membrane</keyword>
<evidence type="ECO:0000313" key="2">
    <source>
        <dbReference type="EMBL" id="PLT30024.1"/>
    </source>
</evidence>
<comment type="caution">
    <text evidence="2">The sequence shown here is derived from an EMBL/GenBank/DDBJ whole genome shotgun (WGS) entry which is preliminary data.</text>
</comment>
<organism evidence="2 3">
    <name type="scientific">Peribacillus deserti</name>
    <dbReference type="NCBI Taxonomy" id="673318"/>
    <lineage>
        <taxon>Bacteria</taxon>
        <taxon>Bacillati</taxon>
        <taxon>Bacillota</taxon>
        <taxon>Bacilli</taxon>
        <taxon>Bacillales</taxon>
        <taxon>Bacillaceae</taxon>
        <taxon>Peribacillus</taxon>
    </lineage>
</organism>
<evidence type="ECO:0008006" key="4">
    <source>
        <dbReference type="Google" id="ProtNLM"/>
    </source>
</evidence>
<dbReference type="AlphaFoldDB" id="A0A2N5M6M8"/>
<feature type="transmembrane region" description="Helical" evidence="1">
    <location>
        <begin position="77"/>
        <end position="99"/>
    </location>
</feature>
<name>A0A2N5M6M8_9BACI</name>
<sequence length="109" mass="12452">MNFFIMMLYLLCGLLILSAGIGCFINTLNSVKNIHESTIAANDILKEFEFGNLIKTLLITFVVVFMITLIFEINDNFVFNVMLPSFFIAGAVESARYLFKRQQNNTNHM</sequence>
<protein>
    <recommendedName>
        <fullName evidence="4">DUF3784 domain-containing protein</fullName>
    </recommendedName>
</protein>
<accession>A0A2N5M6M8</accession>
<reference evidence="2 3" key="1">
    <citation type="submission" date="2017-11" db="EMBL/GenBank/DDBJ databases">
        <title>Comparitive Functional Genomics of Dry Heat Resistant strains isolated from the Viking Spacecraft.</title>
        <authorList>
            <person name="Seuylemezian A."/>
            <person name="Cooper K."/>
            <person name="Vaishampayan P."/>
        </authorList>
    </citation>
    <scope>NUCLEOTIDE SEQUENCE [LARGE SCALE GENOMIC DNA]</scope>
    <source>
        <strain evidence="2 3">V1-29</strain>
    </source>
</reference>
<evidence type="ECO:0000313" key="3">
    <source>
        <dbReference type="Proteomes" id="UP000234748"/>
    </source>
</evidence>
<dbReference type="Proteomes" id="UP000234748">
    <property type="component" value="Unassembled WGS sequence"/>
</dbReference>